<proteinExistence type="predicted"/>
<protein>
    <submittedName>
        <fullName evidence="5">Gfo/Idh/MocA family oxidoreductase</fullName>
    </submittedName>
</protein>
<dbReference type="PANTHER" id="PTHR43818">
    <property type="entry name" value="BCDNA.GH03377"/>
    <property type="match status" value="1"/>
</dbReference>
<dbReference type="Pfam" id="PF22725">
    <property type="entry name" value="GFO_IDH_MocA_C3"/>
    <property type="match status" value="1"/>
</dbReference>
<dbReference type="Pfam" id="PF01408">
    <property type="entry name" value="GFO_IDH_MocA"/>
    <property type="match status" value="1"/>
</dbReference>
<dbReference type="InterPro" id="IPR050463">
    <property type="entry name" value="Gfo/Idh/MocA_oxidrdct_glycsds"/>
</dbReference>
<sequence length="381" mass="41673">MTNNSNPQASGRPTGAQPQPDRADGMNYAPVSAVKPQPVVRPGEFVFAAAALDHGHIYGQTNGLLEAGATLKWVYDPDPQKVAAFLAAYPQTQVQAAESLEQILSDPEVKLVAGAAIPSERAALGIRVMESGKDYFTDKSPFTTLEQLAQAREAAARTGRKYMVYYSERLHVESAVYAGQLIKEGAIGSVLQVMGMGPHRLNKGSRPEWFFQKAKYGGILCDIGSHQIEQFLYYAGCKDATVQASKVGNYANPDKPELEDFGDATLVGDNGATHYFRVDWFTPDGLSTWGDGRLFILGTEGYIELRKYVDVGREKAGDHVYLVNKSGEYHYSVAGRVGYPFFGELILDCLNRTENAMTQEHAFKAAELCLIAQERAVRVTG</sequence>
<dbReference type="Gene3D" id="3.40.50.720">
    <property type="entry name" value="NAD(P)-binding Rossmann-like Domain"/>
    <property type="match status" value="1"/>
</dbReference>
<dbReference type="Proteomes" id="UP000310636">
    <property type="component" value="Unassembled WGS sequence"/>
</dbReference>
<accession>A0A4S4BGK0</accession>
<reference evidence="5 6" key="1">
    <citation type="submission" date="2019-04" db="EMBL/GenBank/DDBJ databases">
        <title>Cohnella sp. nov. isolated from preserved vegetables.</title>
        <authorList>
            <person name="Lin S.-Y."/>
            <person name="Hung M.-H."/>
            <person name="Young C.-C."/>
        </authorList>
    </citation>
    <scope>NUCLEOTIDE SEQUENCE [LARGE SCALE GENOMIC DNA]</scope>
    <source>
        <strain evidence="5 6">CC-MHH1044</strain>
    </source>
</reference>
<evidence type="ECO:0000313" key="6">
    <source>
        <dbReference type="Proteomes" id="UP000310636"/>
    </source>
</evidence>
<comment type="caution">
    <text evidence="5">The sequence shown here is derived from an EMBL/GenBank/DDBJ whole genome shotgun (WGS) entry which is preliminary data.</text>
</comment>
<evidence type="ECO:0000256" key="1">
    <source>
        <dbReference type="ARBA" id="ARBA00023002"/>
    </source>
</evidence>
<organism evidence="5 6">
    <name type="scientific">Cohnella fermenti</name>
    <dbReference type="NCBI Taxonomy" id="2565925"/>
    <lineage>
        <taxon>Bacteria</taxon>
        <taxon>Bacillati</taxon>
        <taxon>Bacillota</taxon>
        <taxon>Bacilli</taxon>
        <taxon>Bacillales</taxon>
        <taxon>Paenibacillaceae</taxon>
        <taxon>Cohnella</taxon>
    </lineage>
</organism>
<feature type="domain" description="Gfo/Idh/MocA-like oxidoreductase N-terminal" evidence="3">
    <location>
        <begin position="68"/>
        <end position="166"/>
    </location>
</feature>
<dbReference type="PANTHER" id="PTHR43818:SF11">
    <property type="entry name" value="BCDNA.GH03377"/>
    <property type="match status" value="1"/>
</dbReference>
<dbReference type="AlphaFoldDB" id="A0A4S4BGK0"/>
<dbReference type="GO" id="GO:0000166">
    <property type="term" value="F:nucleotide binding"/>
    <property type="evidence" value="ECO:0007669"/>
    <property type="project" value="InterPro"/>
</dbReference>
<keyword evidence="1" id="KW-0560">Oxidoreductase</keyword>
<dbReference type="GO" id="GO:0016491">
    <property type="term" value="F:oxidoreductase activity"/>
    <property type="evidence" value="ECO:0007669"/>
    <property type="project" value="UniProtKB-KW"/>
</dbReference>
<name>A0A4S4BGK0_9BACL</name>
<feature type="region of interest" description="Disordered" evidence="2">
    <location>
        <begin position="1"/>
        <end position="27"/>
    </location>
</feature>
<dbReference type="Gene3D" id="3.30.360.10">
    <property type="entry name" value="Dihydrodipicolinate Reductase, domain 2"/>
    <property type="match status" value="1"/>
</dbReference>
<keyword evidence="6" id="KW-1185">Reference proteome</keyword>
<feature type="domain" description="GFO/IDH/MocA-like oxidoreductase" evidence="4">
    <location>
        <begin position="178"/>
        <end position="304"/>
    </location>
</feature>
<dbReference type="InterPro" id="IPR055170">
    <property type="entry name" value="GFO_IDH_MocA-like_dom"/>
</dbReference>
<dbReference type="InterPro" id="IPR000683">
    <property type="entry name" value="Gfo/Idh/MocA-like_OxRdtase_N"/>
</dbReference>
<feature type="compositionally biased region" description="Polar residues" evidence="2">
    <location>
        <begin position="1"/>
        <end position="11"/>
    </location>
</feature>
<dbReference type="EMBL" id="SSOB01000055">
    <property type="protein sequence ID" value="THF73462.1"/>
    <property type="molecule type" value="Genomic_DNA"/>
</dbReference>
<gene>
    <name evidence="5" type="ORF">E6C55_29175</name>
</gene>
<dbReference type="OrthoDB" id="9768836at2"/>
<evidence type="ECO:0000256" key="2">
    <source>
        <dbReference type="SAM" id="MobiDB-lite"/>
    </source>
</evidence>
<dbReference type="InterPro" id="IPR036291">
    <property type="entry name" value="NAD(P)-bd_dom_sf"/>
</dbReference>
<dbReference type="SUPFAM" id="SSF55347">
    <property type="entry name" value="Glyceraldehyde-3-phosphate dehydrogenase-like, C-terminal domain"/>
    <property type="match status" value="1"/>
</dbReference>
<evidence type="ECO:0000259" key="3">
    <source>
        <dbReference type="Pfam" id="PF01408"/>
    </source>
</evidence>
<dbReference type="SUPFAM" id="SSF51735">
    <property type="entry name" value="NAD(P)-binding Rossmann-fold domains"/>
    <property type="match status" value="1"/>
</dbReference>
<evidence type="ECO:0000313" key="5">
    <source>
        <dbReference type="EMBL" id="THF73462.1"/>
    </source>
</evidence>
<evidence type="ECO:0000259" key="4">
    <source>
        <dbReference type="Pfam" id="PF22725"/>
    </source>
</evidence>